<dbReference type="InterPro" id="IPR050546">
    <property type="entry name" value="Glycosyl_Hydrlase_16"/>
</dbReference>
<dbReference type="GO" id="GO:0005975">
    <property type="term" value="P:carbohydrate metabolic process"/>
    <property type="evidence" value="ECO:0007669"/>
    <property type="project" value="InterPro"/>
</dbReference>
<dbReference type="Pfam" id="PF00722">
    <property type="entry name" value="Glyco_hydro_16"/>
    <property type="match status" value="1"/>
</dbReference>
<name>A0A937FGN0_9CLOT</name>
<dbReference type="GO" id="GO:0004553">
    <property type="term" value="F:hydrolase activity, hydrolyzing O-glycosyl compounds"/>
    <property type="evidence" value="ECO:0007669"/>
    <property type="project" value="InterPro"/>
</dbReference>
<evidence type="ECO:0000259" key="3">
    <source>
        <dbReference type="PROSITE" id="PS51762"/>
    </source>
</evidence>
<dbReference type="CDD" id="cd08023">
    <property type="entry name" value="GH16_laminarinase_like"/>
    <property type="match status" value="1"/>
</dbReference>
<feature type="signal peptide" evidence="2">
    <location>
        <begin position="1"/>
        <end position="28"/>
    </location>
</feature>
<dbReference type="Gene3D" id="2.80.10.50">
    <property type="match status" value="1"/>
</dbReference>
<dbReference type="InterPro" id="IPR013320">
    <property type="entry name" value="ConA-like_dom_sf"/>
</dbReference>
<evidence type="ECO:0000256" key="1">
    <source>
        <dbReference type="ARBA" id="ARBA00006865"/>
    </source>
</evidence>
<dbReference type="AlphaFoldDB" id="A0A937FGN0"/>
<keyword evidence="5" id="KW-1185">Reference proteome</keyword>
<dbReference type="Proteomes" id="UP000623681">
    <property type="component" value="Unassembled WGS sequence"/>
</dbReference>
<evidence type="ECO:0000313" key="4">
    <source>
        <dbReference type="EMBL" id="MBL4931922.1"/>
    </source>
</evidence>
<dbReference type="PANTHER" id="PTHR10963">
    <property type="entry name" value="GLYCOSYL HYDROLASE-RELATED"/>
    <property type="match status" value="1"/>
</dbReference>
<comment type="similarity">
    <text evidence="1">Belongs to the glycosyl hydrolase 16 family.</text>
</comment>
<reference evidence="4" key="1">
    <citation type="submission" date="2021-01" db="EMBL/GenBank/DDBJ databases">
        <title>Genome public.</title>
        <authorList>
            <person name="Liu C."/>
            <person name="Sun Q."/>
        </authorList>
    </citation>
    <scope>NUCLEOTIDE SEQUENCE</scope>
    <source>
        <strain evidence="4">YIM B02565</strain>
    </source>
</reference>
<sequence>MIKKKLIIATVLSALVIGASVNTIPAKASITDKWVQVWGDDFNVPDGTPIDRTKWGFDIGAGGWGNNELEYYTDRPQNAYIQGGNLVIQANKENYNGAQYTSARILTKNTFNFKYGRVEMRAKIPYGQGIWPAFWMLGSNIDQPNKGWPNCGEIDIMENIGKEPNVVHGTIHGPGYSADKGIGAAYTNSTAFSNDYHTYAVEFEPSVIKWYVDGNLYETRTPKDVGGNEWVFNQPFFILMNLAVGGGWPGYPDASTVFPQKYLIDYVHVYQRANGYNIVSLKAAANGQYVTAENGGDSALIANRTAPSLWEQFEQIDLGNGNIALRSLANNKYVCTDNYGNSPLIANKDAIGTWETFHVETLPDGKKALKAVINNKYVCADNYGNNPLIANRDSASGWEAFDFISQ</sequence>
<dbReference type="RefSeq" id="WP_202767303.1">
    <property type="nucleotide sequence ID" value="NZ_JAESWA010000022.1"/>
</dbReference>
<evidence type="ECO:0000313" key="5">
    <source>
        <dbReference type="Proteomes" id="UP000623681"/>
    </source>
</evidence>
<comment type="caution">
    <text evidence="4">The sequence shown here is derived from an EMBL/GenBank/DDBJ whole genome shotgun (WGS) entry which is preliminary data.</text>
</comment>
<proteinExistence type="inferred from homology"/>
<dbReference type="InterPro" id="IPR008999">
    <property type="entry name" value="Actin-crosslinking"/>
</dbReference>
<dbReference type="Gene3D" id="2.60.120.200">
    <property type="match status" value="1"/>
</dbReference>
<dbReference type="CDD" id="cd00257">
    <property type="entry name" value="beta-trefoil_FSCN-like"/>
    <property type="match status" value="1"/>
</dbReference>
<dbReference type="EMBL" id="JAESWA010000022">
    <property type="protein sequence ID" value="MBL4931922.1"/>
    <property type="molecule type" value="Genomic_DNA"/>
</dbReference>
<evidence type="ECO:0000256" key="2">
    <source>
        <dbReference type="SAM" id="SignalP"/>
    </source>
</evidence>
<feature type="domain" description="GH16" evidence="3">
    <location>
        <begin position="17"/>
        <end position="275"/>
    </location>
</feature>
<keyword evidence="2" id="KW-0732">Signal</keyword>
<gene>
    <name evidence="4" type="ORF">JK634_08900</name>
</gene>
<feature type="chain" id="PRO_5037113876" evidence="2">
    <location>
        <begin position="29"/>
        <end position="406"/>
    </location>
</feature>
<dbReference type="SUPFAM" id="SSF50405">
    <property type="entry name" value="Actin-crosslinking proteins"/>
    <property type="match status" value="1"/>
</dbReference>
<protein>
    <submittedName>
        <fullName evidence="4">Family 16 glycosylhydrolase</fullName>
    </submittedName>
</protein>
<accession>A0A937FGN0</accession>
<dbReference type="InterPro" id="IPR000757">
    <property type="entry name" value="Beta-glucanase-like"/>
</dbReference>
<dbReference type="PANTHER" id="PTHR10963:SF55">
    <property type="entry name" value="GLYCOSIDE HYDROLASE FAMILY 16 PROTEIN"/>
    <property type="match status" value="1"/>
</dbReference>
<organism evidence="4 5">
    <name type="scientific">Clostridium paridis</name>
    <dbReference type="NCBI Taxonomy" id="2803863"/>
    <lineage>
        <taxon>Bacteria</taxon>
        <taxon>Bacillati</taxon>
        <taxon>Bacillota</taxon>
        <taxon>Clostridia</taxon>
        <taxon>Eubacteriales</taxon>
        <taxon>Clostridiaceae</taxon>
        <taxon>Clostridium</taxon>
    </lineage>
</organism>
<dbReference type="PROSITE" id="PS51762">
    <property type="entry name" value="GH16_2"/>
    <property type="match status" value="1"/>
</dbReference>
<dbReference type="SUPFAM" id="SSF49899">
    <property type="entry name" value="Concanavalin A-like lectins/glucanases"/>
    <property type="match status" value="1"/>
</dbReference>